<dbReference type="Proteomes" id="UP000001574">
    <property type="component" value="Chromosome"/>
</dbReference>
<organism evidence="2 3">
    <name type="scientific">Mycobacterium avium (strain 104)</name>
    <dbReference type="NCBI Taxonomy" id="243243"/>
    <lineage>
        <taxon>Bacteria</taxon>
        <taxon>Bacillati</taxon>
        <taxon>Actinomycetota</taxon>
        <taxon>Actinomycetes</taxon>
        <taxon>Mycobacteriales</taxon>
        <taxon>Mycobacteriaceae</taxon>
        <taxon>Mycobacterium</taxon>
        <taxon>Mycobacterium avium complex (MAC)</taxon>
    </lineage>
</organism>
<dbReference type="InterPro" id="IPR032710">
    <property type="entry name" value="NTF2-like_dom_sf"/>
</dbReference>
<dbReference type="SUPFAM" id="SSF54427">
    <property type="entry name" value="NTF2-like"/>
    <property type="match status" value="1"/>
</dbReference>
<name>A0A0H2ZWU1_MYCA1</name>
<proteinExistence type="predicted"/>
<evidence type="ECO:0000313" key="2">
    <source>
        <dbReference type="EMBL" id="ABK66136.1"/>
    </source>
</evidence>
<dbReference type="HOGENOM" id="CLU_106738_0_0_11"/>
<dbReference type="AlphaFoldDB" id="A0A0H2ZWU1"/>
<dbReference type="Gene3D" id="3.10.450.50">
    <property type="match status" value="1"/>
</dbReference>
<evidence type="ECO:0000259" key="1">
    <source>
        <dbReference type="Pfam" id="PF13577"/>
    </source>
</evidence>
<dbReference type="CDD" id="cd00531">
    <property type="entry name" value="NTF2_like"/>
    <property type="match status" value="1"/>
</dbReference>
<sequence length="184" mass="20763">MTSTDIDLEALRRDLQYVKDKIEIRDLIHTQARGHDRHDVSLMTSVYTEDGVDEHGPTVKAAADYGDWANAAHSAAFDQHSHNITTHTCEIEGDVAHSESYVIVQARRGNALIMMGGRYIDRLERRDGTWKIALRRCTVEWTLQGDGSALKSGNFAGFIKGSWDTNDVSYARPLTQDDTNIERW</sequence>
<evidence type="ECO:0000313" key="3">
    <source>
        <dbReference type="Proteomes" id="UP000001574"/>
    </source>
</evidence>
<gene>
    <name evidence="2" type="ordered locus">MAV_1390</name>
</gene>
<reference evidence="2 3" key="1">
    <citation type="submission" date="2006-10" db="EMBL/GenBank/DDBJ databases">
        <authorList>
            <person name="Fleischmann R.D."/>
            <person name="Dodson R.J."/>
            <person name="Haft D.H."/>
            <person name="Merkel J.S."/>
            <person name="Nelson W.C."/>
            <person name="Fraser C.M."/>
        </authorList>
    </citation>
    <scope>NUCLEOTIDE SEQUENCE [LARGE SCALE GENOMIC DNA]</scope>
    <source>
        <strain evidence="2 3">104</strain>
    </source>
</reference>
<feature type="domain" description="SnoaL-like" evidence="1">
    <location>
        <begin position="17"/>
        <end position="136"/>
    </location>
</feature>
<dbReference type="KEGG" id="mav:MAV_1390"/>
<dbReference type="InterPro" id="IPR037401">
    <property type="entry name" value="SnoaL-like"/>
</dbReference>
<dbReference type="EMBL" id="CP000479">
    <property type="protein sequence ID" value="ABK66136.1"/>
    <property type="molecule type" value="Genomic_DNA"/>
</dbReference>
<dbReference type="Pfam" id="PF13577">
    <property type="entry name" value="SnoaL_4"/>
    <property type="match status" value="1"/>
</dbReference>
<dbReference type="RefSeq" id="WP_009975613.1">
    <property type="nucleotide sequence ID" value="NC_008595.1"/>
</dbReference>
<protein>
    <recommendedName>
        <fullName evidence="1">SnoaL-like domain-containing protein</fullName>
    </recommendedName>
</protein>
<accession>A0A0H2ZWU1</accession>